<dbReference type="RefSeq" id="WP_139449775.1">
    <property type="nucleotide sequence ID" value="NZ_VDMB01000017.1"/>
</dbReference>
<keyword evidence="5" id="KW-1185">Reference proteome</keyword>
<name>A0A5S5MDY4_9BACT</name>
<accession>A0A5S5MDY4</accession>
<keyword evidence="3" id="KW-0732">Signal</keyword>
<feature type="signal peptide" evidence="3">
    <location>
        <begin position="1"/>
        <end position="28"/>
    </location>
</feature>
<sequence>MLKFSRKNLLIIGLAALFLCAMASGAWAKTYSNILVFGDSLSDVNNMNTVTEGAAPPRFSDGKVWIEFLAEKIGLEDKLINKAYGGAKTTGHLNEQFNSFGFKEQIKAYASNNRIDPNALLAIWIGGNDLNAHLPIISYNTAQDASNPANNGPWVKEAIAAIQKQWIESGKEPGELPAYLGSDEGKAKITEMVNGKIQMYLRDEIVLNIVHGIQALERSGAKNFLILNIPDLGKTPQAIETARIAASGAIAQAAQAGKTMSQEQVAGIIKETLGNISKLTAAFNDVTMIALQNLFSAMGPNAEYNYYNAFKFMNQAIAQADETSFPMNQSQKYAPETIAEQLLANNAWQMVIESAMGSPIEYPDYQTSWLKLKGSVVPPALPKIEAQTPPNPNPGEAANYIFFDTIHPTSKAHELLAKDVLAKMQASKLPAPATPAKVDSEIAGSPCFIDAAATSQNTFMIFMGLMAGLGMMMIIIRKNHNKG</sequence>
<evidence type="ECO:0000313" key="5">
    <source>
        <dbReference type="Proteomes" id="UP000321899"/>
    </source>
</evidence>
<protein>
    <recommendedName>
        <fullName evidence="6">SGNH/GDSL hydrolase family protein</fullName>
    </recommendedName>
</protein>
<gene>
    <name evidence="4" type="ORF">FIM25_12340</name>
</gene>
<comment type="similarity">
    <text evidence="1">Belongs to the 'GDSL' lipolytic enzyme family.</text>
</comment>
<dbReference type="Proteomes" id="UP000321899">
    <property type="component" value="Unassembled WGS sequence"/>
</dbReference>
<dbReference type="EMBL" id="VDMB01000017">
    <property type="protein sequence ID" value="TYT73946.1"/>
    <property type="molecule type" value="Genomic_DNA"/>
</dbReference>
<evidence type="ECO:0000256" key="3">
    <source>
        <dbReference type="SAM" id="SignalP"/>
    </source>
</evidence>
<comment type="caution">
    <text evidence="4">The sequence shown here is derived from an EMBL/GenBank/DDBJ whole genome shotgun (WGS) entry which is preliminary data.</text>
</comment>
<proteinExistence type="inferred from homology"/>
<evidence type="ECO:0000313" key="4">
    <source>
        <dbReference type="EMBL" id="TYT73946.1"/>
    </source>
</evidence>
<dbReference type="InterPro" id="IPR036514">
    <property type="entry name" value="SGNH_hydro_sf"/>
</dbReference>
<organism evidence="4 5">
    <name type="scientific">Desulfobotulus mexicanus</name>
    <dbReference type="NCBI Taxonomy" id="2586642"/>
    <lineage>
        <taxon>Bacteria</taxon>
        <taxon>Pseudomonadati</taxon>
        <taxon>Thermodesulfobacteriota</taxon>
        <taxon>Desulfobacteria</taxon>
        <taxon>Desulfobacterales</taxon>
        <taxon>Desulfobacteraceae</taxon>
        <taxon>Desulfobotulus</taxon>
    </lineage>
</organism>
<feature type="transmembrane region" description="Helical" evidence="2">
    <location>
        <begin position="459"/>
        <end position="476"/>
    </location>
</feature>
<keyword evidence="2" id="KW-0812">Transmembrane</keyword>
<dbReference type="OrthoDB" id="5292073at2"/>
<feature type="chain" id="PRO_5024299329" description="SGNH/GDSL hydrolase family protein" evidence="3">
    <location>
        <begin position="29"/>
        <end position="483"/>
    </location>
</feature>
<dbReference type="InterPro" id="IPR001087">
    <property type="entry name" value="GDSL"/>
</dbReference>
<dbReference type="SUPFAM" id="SSF52266">
    <property type="entry name" value="SGNH hydrolase"/>
    <property type="match status" value="1"/>
</dbReference>
<dbReference type="Pfam" id="PF00657">
    <property type="entry name" value="Lipase_GDSL"/>
    <property type="match status" value="1"/>
</dbReference>
<evidence type="ECO:0008006" key="6">
    <source>
        <dbReference type="Google" id="ProtNLM"/>
    </source>
</evidence>
<dbReference type="PANTHER" id="PTHR22835">
    <property type="entry name" value="ZINC FINGER FYVE DOMAIN CONTAINING PROTEIN"/>
    <property type="match status" value="1"/>
</dbReference>
<dbReference type="AlphaFoldDB" id="A0A5S5MDY4"/>
<evidence type="ECO:0000256" key="2">
    <source>
        <dbReference type="SAM" id="Phobius"/>
    </source>
</evidence>
<dbReference type="PANTHER" id="PTHR22835:SF659">
    <property type="entry name" value="GDSL LIPASE_ACYLHYDROLASE, PUTATIVE (AFU_ORTHOLOGUE AFUA_2G00510)-RELATED"/>
    <property type="match status" value="1"/>
</dbReference>
<dbReference type="GO" id="GO:0016788">
    <property type="term" value="F:hydrolase activity, acting on ester bonds"/>
    <property type="evidence" value="ECO:0007669"/>
    <property type="project" value="InterPro"/>
</dbReference>
<dbReference type="Gene3D" id="3.40.50.1110">
    <property type="entry name" value="SGNH hydrolase"/>
    <property type="match status" value="1"/>
</dbReference>
<keyword evidence="2" id="KW-1133">Transmembrane helix</keyword>
<evidence type="ECO:0000256" key="1">
    <source>
        <dbReference type="ARBA" id="ARBA00008668"/>
    </source>
</evidence>
<keyword evidence="2" id="KW-0472">Membrane</keyword>
<reference evidence="4 5" key="1">
    <citation type="submission" date="2019-06" db="EMBL/GenBank/DDBJ databases">
        <title>Desulfobotulus mexicanus sp. nov., a novel sulfate-reducing bacterium isolated from the sediment of an alkaline crater lake in Mexico.</title>
        <authorList>
            <person name="Hirschler-Rea A."/>
        </authorList>
    </citation>
    <scope>NUCLEOTIDE SEQUENCE [LARGE SCALE GENOMIC DNA]</scope>
    <source>
        <strain evidence="4 5">PAR22N</strain>
    </source>
</reference>